<evidence type="ECO:0000313" key="2">
    <source>
        <dbReference type="WBParaSite" id="ACAC_0001302601-mRNA-1"/>
    </source>
</evidence>
<reference evidence="2" key="2">
    <citation type="submission" date="2017-02" db="UniProtKB">
        <authorList>
            <consortium name="WormBaseParasite"/>
        </authorList>
    </citation>
    <scope>IDENTIFICATION</scope>
</reference>
<reference evidence="1" key="1">
    <citation type="submission" date="2012-09" db="EMBL/GenBank/DDBJ databases">
        <authorList>
            <person name="Martin A.A."/>
        </authorList>
    </citation>
    <scope>NUCLEOTIDE SEQUENCE</scope>
</reference>
<protein>
    <submittedName>
        <fullName evidence="2">Uncharacterized protein</fullName>
    </submittedName>
</protein>
<name>A0A0K0DMT1_ANGCA</name>
<dbReference type="AlphaFoldDB" id="A0A0K0DMT1"/>
<sequence length="161" mass="17340">MVTSRQKQLDSRTTITHTTITLSEQDSTNSNATVGAPIGTKCTIPKDVQPGKAPQMVVPNITAPVMSPLLLRINPLQIAVVAHLNRLVVCTPICEVETWKTEPHSAQYRLVMSATVPGHCTFVMPCSVAYVATTQHIINSPVITVAAFCLPVKQKTKVPAS</sequence>
<keyword evidence="1" id="KW-1185">Reference proteome</keyword>
<proteinExistence type="predicted"/>
<dbReference type="Proteomes" id="UP000035642">
    <property type="component" value="Unassembled WGS sequence"/>
</dbReference>
<accession>A0A0K0DMT1</accession>
<dbReference type="WBParaSite" id="ACAC_0001302601-mRNA-1">
    <property type="protein sequence ID" value="ACAC_0001302601-mRNA-1"/>
    <property type="gene ID" value="ACAC_0001302601"/>
</dbReference>
<organism evidence="1 2">
    <name type="scientific">Angiostrongylus cantonensis</name>
    <name type="common">Rat lungworm</name>
    <dbReference type="NCBI Taxonomy" id="6313"/>
    <lineage>
        <taxon>Eukaryota</taxon>
        <taxon>Metazoa</taxon>
        <taxon>Ecdysozoa</taxon>
        <taxon>Nematoda</taxon>
        <taxon>Chromadorea</taxon>
        <taxon>Rhabditida</taxon>
        <taxon>Rhabditina</taxon>
        <taxon>Rhabditomorpha</taxon>
        <taxon>Strongyloidea</taxon>
        <taxon>Metastrongylidae</taxon>
        <taxon>Angiostrongylus</taxon>
    </lineage>
</organism>
<evidence type="ECO:0000313" key="1">
    <source>
        <dbReference type="Proteomes" id="UP000035642"/>
    </source>
</evidence>